<keyword evidence="8" id="KW-0479">Metal-binding</keyword>
<evidence type="ECO:0000256" key="16">
    <source>
        <dbReference type="PROSITE-ProRule" id="PRU00708"/>
    </source>
</evidence>
<dbReference type="EMBL" id="JAAIUW010000008">
    <property type="protein sequence ID" value="KAF7817749.1"/>
    <property type="molecule type" value="Genomic_DNA"/>
</dbReference>
<evidence type="ECO:0000256" key="5">
    <source>
        <dbReference type="ARBA" id="ARBA00012179"/>
    </source>
</evidence>
<evidence type="ECO:0000259" key="17">
    <source>
        <dbReference type="Pfam" id="PF16953"/>
    </source>
</evidence>
<evidence type="ECO:0000256" key="7">
    <source>
        <dbReference type="ARBA" id="ARBA00022722"/>
    </source>
</evidence>
<evidence type="ECO:0000256" key="15">
    <source>
        <dbReference type="ARBA" id="ARBA00023211"/>
    </source>
</evidence>
<keyword evidence="9" id="KW-0677">Repeat</keyword>
<evidence type="ECO:0000259" key="18">
    <source>
        <dbReference type="Pfam" id="PF17177"/>
    </source>
</evidence>
<reference evidence="19" key="1">
    <citation type="submission" date="2020-09" db="EMBL/GenBank/DDBJ databases">
        <title>Genome-Enabled Discovery of Anthraquinone Biosynthesis in Senna tora.</title>
        <authorList>
            <person name="Kang S.-H."/>
            <person name="Pandey R.P."/>
            <person name="Lee C.-M."/>
            <person name="Sim J.-S."/>
            <person name="Jeong J.-T."/>
            <person name="Choi B.-S."/>
            <person name="Jung M."/>
            <person name="Ginzburg D."/>
            <person name="Zhao K."/>
            <person name="Won S.Y."/>
            <person name="Oh T.-J."/>
            <person name="Yu Y."/>
            <person name="Kim N.-H."/>
            <person name="Lee O.R."/>
            <person name="Lee T.-H."/>
            <person name="Bashyal P."/>
            <person name="Kim T.-S."/>
            <person name="Lee W.-H."/>
            <person name="Kawkins C."/>
            <person name="Kim C.-K."/>
            <person name="Kim J.S."/>
            <person name="Ahn B.O."/>
            <person name="Rhee S.Y."/>
            <person name="Sohng J.K."/>
        </authorList>
    </citation>
    <scope>NUCLEOTIDE SEQUENCE</scope>
    <source>
        <tissue evidence="19">Leaf</tissue>
    </source>
</reference>
<keyword evidence="7" id="KW-0540">Nuclease</keyword>
<comment type="catalytic activity">
    <reaction evidence="1">
        <text>Endonucleolytic cleavage of RNA, removing 5'-extranucleotides from tRNA precursor.</text>
        <dbReference type="EC" id="3.1.26.5"/>
    </reaction>
</comment>
<dbReference type="Proteomes" id="UP000634136">
    <property type="component" value="Unassembled WGS sequence"/>
</dbReference>
<dbReference type="AlphaFoldDB" id="A0A834T9C1"/>
<feature type="domain" description="PRORP" evidence="17">
    <location>
        <begin position="335"/>
        <end position="563"/>
    </location>
</feature>
<dbReference type="InterPro" id="IPR031595">
    <property type="entry name" value="PRORP_C"/>
</dbReference>
<dbReference type="PANTHER" id="PTHR13547:SF1">
    <property type="entry name" value="MITOCHONDRIAL RIBONUCLEASE P CATALYTIC SUBUNIT"/>
    <property type="match status" value="1"/>
</dbReference>
<evidence type="ECO:0000256" key="1">
    <source>
        <dbReference type="ARBA" id="ARBA00000928"/>
    </source>
</evidence>
<organism evidence="19 20">
    <name type="scientific">Senna tora</name>
    <dbReference type="NCBI Taxonomy" id="362788"/>
    <lineage>
        <taxon>Eukaryota</taxon>
        <taxon>Viridiplantae</taxon>
        <taxon>Streptophyta</taxon>
        <taxon>Embryophyta</taxon>
        <taxon>Tracheophyta</taxon>
        <taxon>Spermatophyta</taxon>
        <taxon>Magnoliopsida</taxon>
        <taxon>eudicotyledons</taxon>
        <taxon>Gunneridae</taxon>
        <taxon>Pentapetalae</taxon>
        <taxon>rosids</taxon>
        <taxon>fabids</taxon>
        <taxon>Fabales</taxon>
        <taxon>Fabaceae</taxon>
        <taxon>Caesalpinioideae</taxon>
        <taxon>Cassia clade</taxon>
        <taxon>Senna</taxon>
    </lineage>
</organism>
<dbReference type="Gene3D" id="1.25.40.10">
    <property type="entry name" value="Tetratricopeptide repeat domain"/>
    <property type="match status" value="1"/>
</dbReference>
<dbReference type="OrthoDB" id="46913at2759"/>
<dbReference type="GO" id="GO:0005739">
    <property type="term" value="C:mitochondrion"/>
    <property type="evidence" value="ECO:0007669"/>
    <property type="project" value="UniProtKB-SubCell"/>
</dbReference>
<evidence type="ECO:0000256" key="2">
    <source>
        <dbReference type="ARBA" id="ARBA00001946"/>
    </source>
</evidence>
<feature type="domain" description="PROP1-like PPR" evidence="18">
    <location>
        <begin position="79"/>
        <end position="294"/>
    </location>
</feature>
<evidence type="ECO:0000256" key="11">
    <source>
        <dbReference type="ARBA" id="ARBA00022833"/>
    </source>
</evidence>
<dbReference type="Pfam" id="PF17177">
    <property type="entry name" value="PPR_long"/>
    <property type="match status" value="1"/>
</dbReference>
<evidence type="ECO:0000256" key="13">
    <source>
        <dbReference type="ARBA" id="ARBA00022946"/>
    </source>
</evidence>
<dbReference type="PROSITE" id="PS51375">
    <property type="entry name" value="PPR"/>
    <property type="match status" value="1"/>
</dbReference>
<evidence type="ECO:0000256" key="9">
    <source>
        <dbReference type="ARBA" id="ARBA00022737"/>
    </source>
</evidence>
<dbReference type="GO" id="GO:0004526">
    <property type="term" value="F:ribonuclease P activity"/>
    <property type="evidence" value="ECO:0007669"/>
    <property type="project" value="UniProtKB-EC"/>
</dbReference>
<dbReference type="FunFam" id="3.40.50.11980:FF:000002">
    <property type="entry name" value="Proteinaceous RNase P 2"/>
    <property type="match status" value="1"/>
</dbReference>
<dbReference type="InterPro" id="IPR002885">
    <property type="entry name" value="PPR_rpt"/>
</dbReference>
<evidence type="ECO:0000256" key="10">
    <source>
        <dbReference type="ARBA" id="ARBA00022801"/>
    </source>
</evidence>
<dbReference type="Pfam" id="PF16953">
    <property type="entry name" value="PRORP"/>
    <property type="match status" value="1"/>
</dbReference>
<gene>
    <name evidence="19" type="ORF">G2W53_023204</name>
</gene>
<proteinExistence type="inferred from homology"/>
<name>A0A834T9C1_9FABA</name>
<protein>
    <recommendedName>
        <fullName evidence="5">ribonuclease P</fullName>
        <ecNumber evidence="5">3.1.26.5</ecNumber>
    </recommendedName>
</protein>
<dbReference type="Gene3D" id="3.40.50.11980">
    <property type="match status" value="1"/>
</dbReference>
<keyword evidence="12" id="KW-0460">Magnesium</keyword>
<evidence type="ECO:0000256" key="12">
    <source>
        <dbReference type="ARBA" id="ARBA00022842"/>
    </source>
</evidence>
<accession>A0A834T9C1</accession>
<evidence type="ECO:0000313" key="20">
    <source>
        <dbReference type="Proteomes" id="UP000634136"/>
    </source>
</evidence>
<evidence type="ECO:0000256" key="6">
    <source>
        <dbReference type="ARBA" id="ARBA00022694"/>
    </source>
</evidence>
<comment type="similarity">
    <text evidence="4">Belongs to the PPR family. P subfamily.</text>
</comment>
<comment type="caution">
    <text evidence="19">The sequence shown here is derived from an EMBL/GenBank/DDBJ whole genome shotgun (WGS) entry which is preliminary data.</text>
</comment>
<evidence type="ECO:0000256" key="4">
    <source>
        <dbReference type="ARBA" id="ARBA00007626"/>
    </source>
</evidence>
<dbReference type="GO" id="GO:0001682">
    <property type="term" value="P:tRNA 5'-leader removal"/>
    <property type="evidence" value="ECO:0007669"/>
    <property type="project" value="UniProtKB-ARBA"/>
</dbReference>
<keyword evidence="13" id="KW-0809">Transit peptide</keyword>
<comment type="cofactor">
    <cofactor evidence="2">
        <name>Mg(2+)</name>
        <dbReference type="ChEBI" id="CHEBI:18420"/>
    </cofactor>
</comment>
<keyword evidence="10" id="KW-0378">Hydrolase</keyword>
<dbReference type="InterPro" id="IPR033443">
    <property type="entry name" value="PROP1-like_PPR_dom"/>
</dbReference>
<feature type="repeat" description="PPR" evidence="16">
    <location>
        <begin position="172"/>
        <end position="206"/>
    </location>
</feature>
<dbReference type="PANTHER" id="PTHR13547">
    <property type="match status" value="1"/>
</dbReference>
<dbReference type="FunFam" id="1.25.40.10:FF:000339">
    <property type="entry name" value="Proteinaceous RNase P 1, chloroplastic/mitochondrial"/>
    <property type="match status" value="1"/>
</dbReference>
<keyword evidence="20" id="KW-1185">Reference proteome</keyword>
<dbReference type="GO" id="GO:0046872">
    <property type="term" value="F:metal ion binding"/>
    <property type="evidence" value="ECO:0007669"/>
    <property type="project" value="UniProtKB-KW"/>
</dbReference>
<keyword evidence="11" id="KW-0862">Zinc</keyword>
<sequence length="585" mass="66316">MLRGSYLMARFTPLFSFLTHYPRSSVLGYYNTPFNVKYILNKNTVSIFSMDKKAHLSTLGQTSNECSETITTRLSNKAKKKADYESPERVLKHKLNMCSKRMDIDHALQLYDEARNNGVALNLDHYNSLLYLCSSHASIKMDDESDASTRILGLKRGFEIFQQMLVDDVVPNEATYTSAARLAAAKEDPEMAFELLKQMKSFGIAPKLRSYEPALYGFCKREDAEKAYAVDADMIASGIMAEEPELSALLELSANAKKEDKVYELLHRLRATVRQVSKSTFQIIEDWFNSEDASRTGKKYWDINKVTEGIVRRGGGWHGQGWLGNGKWKVVKTRVNDTGQCLSCNEKLVSIDIDPKETENFATSLTRLACRREVRANFNHFQKWLQQHGPFDAVVDGANVGVTNMHSFSFLQLNTVVQQLRQMSPSKKLPLIILHKSRVTRGPAQSPNNKRLLEYWNKNGALYATPQGSNDDWYWLYAAVSCKSLLVTNDEMRDHLFQLLGSSFFPRWKEKHQVRLSTSSTKKGPTLILPPPYSIVIQESANGSWHVPTVTGDDYETPRLWLCATRSRNASLHQLWASSSTCVGT</sequence>
<keyword evidence="14" id="KW-0496">Mitochondrion</keyword>
<evidence type="ECO:0000256" key="8">
    <source>
        <dbReference type="ARBA" id="ARBA00022723"/>
    </source>
</evidence>
<evidence type="ECO:0000313" key="19">
    <source>
        <dbReference type="EMBL" id="KAF7817749.1"/>
    </source>
</evidence>
<evidence type="ECO:0000256" key="3">
    <source>
        <dbReference type="ARBA" id="ARBA00004173"/>
    </source>
</evidence>
<dbReference type="EC" id="3.1.26.5" evidence="5"/>
<comment type="subcellular location">
    <subcellularLocation>
        <location evidence="3">Mitochondrion</location>
    </subcellularLocation>
</comment>
<keyword evidence="6" id="KW-0819">tRNA processing</keyword>
<evidence type="ECO:0000256" key="14">
    <source>
        <dbReference type="ARBA" id="ARBA00023128"/>
    </source>
</evidence>
<dbReference type="InterPro" id="IPR011990">
    <property type="entry name" value="TPR-like_helical_dom_sf"/>
</dbReference>
<keyword evidence="15" id="KW-0464">Manganese</keyword>